<dbReference type="GO" id="GO:0070378">
    <property type="term" value="P:positive regulation of ERK5 cascade"/>
    <property type="evidence" value="ECO:0007669"/>
    <property type="project" value="TreeGrafter"/>
</dbReference>
<reference evidence="10" key="2">
    <citation type="submission" date="2025-09" db="UniProtKB">
        <authorList>
            <consortium name="Ensembl"/>
        </authorList>
    </citation>
    <scope>IDENTIFICATION</scope>
</reference>
<dbReference type="GO" id="GO:0030298">
    <property type="term" value="F:receptor signaling protein tyrosine kinase activator activity"/>
    <property type="evidence" value="ECO:0007669"/>
    <property type="project" value="InterPro"/>
</dbReference>
<evidence type="ECO:0000256" key="1">
    <source>
        <dbReference type="ARBA" id="ARBA00004236"/>
    </source>
</evidence>
<evidence type="ECO:0000256" key="6">
    <source>
        <dbReference type="ARBA" id="ARBA00022729"/>
    </source>
</evidence>
<dbReference type="STRING" id="205130.ENSMAMP00000030796"/>
<dbReference type="GO" id="GO:0070374">
    <property type="term" value="P:positive regulation of ERK1 and ERK2 cascade"/>
    <property type="evidence" value="ECO:0007669"/>
    <property type="project" value="TreeGrafter"/>
</dbReference>
<keyword evidence="4" id="KW-0202">Cytokine</keyword>
<evidence type="ECO:0000256" key="4">
    <source>
        <dbReference type="ARBA" id="ARBA00022514"/>
    </source>
</evidence>
<organism evidence="10 11">
    <name type="scientific">Mastacembelus armatus</name>
    <name type="common">zig-zag eel</name>
    <dbReference type="NCBI Taxonomy" id="205130"/>
    <lineage>
        <taxon>Eukaryota</taxon>
        <taxon>Metazoa</taxon>
        <taxon>Chordata</taxon>
        <taxon>Craniata</taxon>
        <taxon>Vertebrata</taxon>
        <taxon>Euteleostomi</taxon>
        <taxon>Actinopterygii</taxon>
        <taxon>Neopterygii</taxon>
        <taxon>Teleostei</taxon>
        <taxon>Neoteleostei</taxon>
        <taxon>Acanthomorphata</taxon>
        <taxon>Anabantaria</taxon>
        <taxon>Synbranchiformes</taxon>
        <taxon>Mastacembelidae</taxon>
        <taxon>Mastacembelus</taxon>
    </lineage>
</organism>
<dbReference type="Ensembl" id="ENSMAMT00000031600.2">
    <property type="protein sequence ID" value="ENSMAMP00000030796.1"/>
    <property type="gene ID" value="ENSMAMG00000020757.2"/>
</dbReference>
<dbReference type="GO" id="GO:0005615">
    <property type="term" value="C:extracellular space"/>
    <property type="evidence" value="ECO:0007669"/>
    <property type="project" value="UniProtKB-KW"/>
</dbReference>
<evidence type="ECO:0000256" key="7">
    <source>
        <dbReference type="ARBA" id="ARBA00023136"/>
    </source>
</evidence>
<keyword evidence="3" id="KW-1003">Cell membrane</keyword>
<dbReference type="Pfam" id="PF15129">
    <property type="entry name" value="ALKL1_2"/>
    <property type="match status" value="1"/>
</dbReference>
<proteinExistence type="inferred from homology"/>
<keyword evidence="8" id="KW-1015">Disulfide bond</keyword>
<evidence type="ECO:0000256" key="5">
    <source>
        <dbReference type="ARBA" id="ARBA00022525"/>
    </source>
</evidence>
<dbReference type="AlphaFoldDB" id="A0A3Q3N5U5"/>
<evidence type="ECO:0000256" key="3">
    <source>
        <dbReference type="ARBA" id="ARBA00022475"/>
    </source>
</evidence>
<dbReference type="InterPro" id="IPR029364">
    <property type="entry name" value="ALKL1/2"/>
</dbReference>
<dbReference type="GO" id="GO:0005125">
    <property type="term" value="F:cytokine activity"/>
    <property type="evidence" value="ECO:0007669"/>
    <property type="project" value="UniProtKB-KW"/>
</dbReference>
<dbReference type="PANTHER" id="PTHR28676:SF2">
    <property type="entry name" value="ALK AND LTK LIGAND 2"/>
    <property type="match status" value="1"/>
</dbReference>
<accession>A0A3Q3N5U5</accession>
<keyword evidence="7" id="KW-0472">Membrane</keyword>
<dbReference type="Proteomes" id="UP000261640">
    <property type="component" value="Unplaced"/>
</dbReference>
<dbReference type="GO" id="GO:0030971">
    <property type="term" value="F:receptor tyrosine kinase binding"/>
    <property type="evidence" value="ECO:0007669"/>
    <property type="project" value="InterPro"/>
</dbReference>
<comment type="subcellular location">
    <subcellularLocation>
        <location evidence="1">Cell membrane</location>
    </subcellularLocation>
    <subcellularLocation>
        <location evidence="2">Secreted</location>
    </subcellularLocation>
</comment>
<comment type="similarity">
    <text evidence="9">Belongs to the ALKAL family.</text>
</comment>
<evidence type="ECO:0000313" key="10">
    <source>
        <dbReference type="Ensembl" id="ENSMAMP00000030796.1"/>
    </source>
</evidence>
<protein>
    <recommendedName>
        <fullName evidence="12">ALK and LTK ligand 1</fullName>
    </recommendedName>
</protein>
<keyword evidence="11" id="KW-1185">Reference proteome</keyword>
<name>A0A3Q3N5U5_9TELE</name>
<dbReference type="InParanoid" id="A0A3Q3N5U5"/>
<evidence type="ECO:0008006" key="12">
    <source>
        <dbReference type="Google" id="ProtNLM"/>
    </source>
</evidence>
<keyword evidence="5" id="KW-0964">Secreted</keyword>
<keyword evidence="6" id="KW-0732">Signal</keyword>
<sequence length="62" mass="7409">KKGKFIEHLTDPHIFNLKCRKHVYRLYYHTRDCTIPACKRCARLLTRLQEQGTVIWSPLTPI</sequence>
<evidence type="ECO:0000256" key="2">
    <source>
        <dbReference type="ARBA" id="ARBA00004613"/>
    </source>
</evidence>
<evidence type="ECO:0000313" key="11">
    <source>
        <dbReference type="Proteomes" id="UP000261640"/>
    </source>
</evidence>
<reference evidence="10" key="1">
    <citation type="submission" date="2025-08" db="UniProtKB">
        <authorList>
            <consortium name="Ensembl"/>
        </authorList>
    </citation>
    <scope>IDENTIFICATION</scope>
</reference>
<evidence type="ECO:0000256" key="9">
    <source>
        <dbReference type="ARBA" id="ARBA00033741"/>
    </source>
</evidence>
<evidence type="ECO:0000256" key="8">
    <source>
        <dbReference type="ARBA" id="ARBA00023157"/>
    </source>
</evidence>
<dbReference type="GO" id="GO:0005886">
    <property type="term" value="C:plasma membrane"/>
    <property type="evidence" value="ECO:0007669"/>
    <property type="project" value="UniProtKB-SubCell"/>
</dbReference>
<dbReference type="PANTHER" id="PTHR28676">
    <property type="entry name" value="ALK AND LTK LIGAND 2-RELATED"/>
    <property type="match status" value="1"/>
</dbReference>